<reference evidence="2 3" key="1">
    <citation type="journal article" date="2019" name="Nat. Plants">
        <title>Genome sequencing of Musa balbisiana reveals subgenome evolution and function divergence in polyploid bananas.</title>
        <authorList>
            <person name="Yao X."/>
        </authorList>
    </citation>
    <scope>NUCLEOTIDE SEQUENCE [LARGE SCALE GENOMIC DNA]</scope>
    <source>
        <strain evidence="3">cv. DH-PKW</strain>
        <tissue evidence="2">Leaves</tissue>
    </source>
</reference>
<evidence type="ECO:0000313" key="3">
    <source>
        <dbReference type="Proteomes" id="UP000317650"/>
    </source>
</evidence>
<dbReference type="PANTHER" id="PTHR31374">
    <property type="entry name" value="AUXIN-INDUCED PROTEIN-LIKE-RELATED"/>
    <property type="match status" value="1"/>
</dbReference>
<evidence type="ECO:0000256" key="1">
    <source>
        <dbReference type="ARBA" id="ARBA00006974"/>
    </source>
</evidence>
<protein>
    <submittedName>
        <fullName evidence="2">Uncharacterized protein</fullName>
    </submittedName>
</protein>
<dbReference type="AlphaFoldDB" id="A0A4S8IKV4"/>
<dbReference type="GO" id="GO:0009733">
    <property type="term" value="P:response to auxin"/>
    <property type="evidence" value="ECO:0007669"/>
    <property type="project" value="InterPro"/>
</dbReference>
<dbReference type="Proteomes" id="UP000317650">
    <property type="component" value="Chromosome 6"/>
</dbReference>
<dbReference type="InterPro" id="IPR003676">
    <property type="entry name" value="SAUR_fam"/>
</dbReference>
<dbReference type="PANTHER" id="PTHR31374:SF6">
    <property type="entry name" value="OS04G0608300 PROTEIN"/>
    <property type="match status" value="1"/>
</dbReference>
<sequence length="153" mass="17671">MDQRQVGSKTTEGATLQQVLKKWKKLAAAPKDNSKKSIKFLKKTLSFSNAWAQSTDVPKGFLAVCVGEEMKRFVIPTDYLHHKAFQVLLREAEEEYGFRQEGVLRIPCQVAAFERILEMVQKKKKKKEGFCYISPEVEAEMAMYHLPHKMMCR</sequence>
<keyword evidence="3" id="KW-1185">Reference proteome</keyword>
<dbReference type="EMBL" id="PYDT01000009">
    <property type="protein sequence ID" value="THU49001.1"/>
    <property type="molecule type" value="Genomic_DNA"/>
</dbReference>
<gene>
    <name evidence="2" type="ORF">C4D60_Mb06t04970</name>
</gene>
<proteinExistence type="inferred from homology"/>
<dbReference type="Pfam" id="PF02519">
    <property type="entry name" value="Auxin_inducible"/>
    <property type="match status" value="1"/>
</dbReference>
<organism evidence="2 3">
    <name type="scientific">Musa balbisiana</name>
    <name type="common">Banana</name>
    <dbReference type="NCBI Taxonomy" id="52838"/>
    <lineage>
        <taxon>Eukaryota</taxon>
        <taxon>Viridiplantae</taxon>
        <taxon>Streptophyta</taxon>
        <taxon>Embryophyta</taxon>
        <taxon>Tracheophyta</taxon>
        <taxon>Spermatophyta</taxon>
        <taxon>Magnoliopsida</taxon>
        <taxon>Liliopsida</taxon>
        <taxon>Zingiberales</taxon>
        <taxon>Musaceae</taxon>
        <taxon>Musa</taxon>
    </lineage>
</organism>
<name>A0A4S8IKV4_MUSBA</name>
<comment type="similarity">
    <text evidence="1">Belongs to the ARG7 family.</text>
</comment>
<accession>A0A4S8IKV4</accession>
<comment type="caution">
    <text evidence="2">The sequence shown here is derived from an EMBL/GenBank/DDBJ whole genome shotgun (WGS) entry which is preliminary data.</text>
</comment>
<evidence type="ECO:0000313" key="2">
    <source>
        <dbReference type="EMBL" id="THU49001.1"/>
    </source>
</evidence>